<name>A0ABT0PB74_9GAMM</name>
<dbReference type="EMBL" id="JAMFLX010000001">
    <property type="protein sequence ID" value="MCL6268604.1"/>
    <property type="molecule type" value="Genomic_DNA"/>
</dbReference>
<reference evidence="2 3" key="1">
    <citation type="submission" date="2022-05" db="EMBL/GenBank/DDBJ databases">
        <authorList>
            <person name="Park J.-S."/>
        </authorList>
    </citation>
    <scope>NUCLEOTIDE SEQUENCE [LARGE SCALE GENOMIC DNA]</scope>
    <source>
        <strain evidence="2 3">2012CJ34-2</strain>
    </source>
</reference>
<organism evidence="2 3">
    <name type="scientific">Parendozoicomonas callyspongiae</name>
    <dbReference type="NCBI Taxonomy" id="2942213"/>
    <lineage>
        <taxon>Bacteria</taxon>
        <taxon>Pseudomonadati</taxon>
        <taxon>Pseudomonadota</taxon>
        <taxon>Gammaproteobacteria</taxon>
        <taxon>Oceanospirillales</taxon>
        <taxon>Endozoicomonadaceae</taxon>
        <taxon>Parendozoicomonas</taxon>
    </lineage>
</organism>
<evidence type="ECO:0000256" key="1">
    <source>
        <dbReference type="SAM" id="Phobius"/>
    </source>
</evidence>
<comment type="caution">
    <text evidence="2">The sequence shown here is derived from an EMBL/GenBank/DDBJ whole genome shotgun (WGS) entry which is preliminary data.</text>
</comment>
<keyword evidence="1" id="KW-0472">Membrane</keyword>
<keyword evidence="1" id="KW-0812">Transmembrane</keyword>
<gene>
    <name evidence="2" type="ORF">M3P05_01375</name>
</gene>
<dbReference type="Proteomes" id="UP001203338">
    <property type="component" value="Unassembled WGS sequence"/>
</dbReference>
<dbReference type="RefSeq" id="WP_249697436.1">
    <property type="nucleotide sequence ID" value="NZ_JAMFLX010000001.1"/>
</dbReference>
<dbReference type="Pfam" id="PF14354">
    <property type="entry name" value="Lar_restr_allev"/>
    <property type="match status" value="1"/>
</dbReference>
<evidence type="ECO:0000313" key="3">
    <source>
        <dbReference type="Proteomes" id="UP001203338"/>
    </source>
</evidence>
<accession>A0ABT0PB74</accession>
<protein>
    <submittedName>
        <fullName evidence="2">Lar family restriction alleviation protein</fullName>
    </submittedName>
</protein>
<sequence length="92" mass="9998">MRALQECPSCGGRAEILDFDVSGDKLWQVSCGKCGLATEMDDERAICIQHWNRRDGEEKLRTKVTILGVLVPLGMAMSFLVGLLFGLLGGGL</sequence>
<keyword evidence="1" id="KW-1133">Transmembrane helix</keyword>
<keyword evidence="3" id="KW-1185">Reference proteome</keyword>
<evidence type="ECO:0000313" key="2">
    <source>
        <dbReference type="EMBL" id="MCL6268604.1"/>
    </source>
</evidence>
<proteinExistence type="predicted"/>
<feature type="transmembrane region" description="Helical" evidence="1">
    <location>
        <begin position="64"/>
        <end position="88"/>
    </location>
</feature>